<feature type="region of interest" description="Disordered" evidence="1">
    <location>
        <begin position="1"/>
        <end position="27"/>
    </location>
</feature>
<sequence length="153" mass="17178">MLPKSPLSHLFKGPPKRTEVERGRGSMDWKAEMRCKKHPNHKAEGVYPICLTERLDQLSLSSSKVFSSSSSSIGGSSFSSVSVSTVRSPNTRLNPPPLGRSQSMAVQVKKNKNKTTVVMDQNKRTGFWSRASRFLLRLDSDKKRRKHFSASRT</sequence>
<dbReference type="EMBL" id="JAUJYO010000009">
    <property type="protein sequence ID" value="KAK1308159.1"/>
    <property type="molecule type" value="Genomic_DNA"/>
</dbReference>
<reference evidence="2" key="2">
    <citation type="submission" date="2023-06" db="EMBL/GenBank/DDBJ databases">
        <authorList>
            <person name="Ma L."/>
            <person name="Liu K.-W."/>
            <person name="Li Z."/>
            <person name="Hsiao Y.-Y."/>
            <person name="Qi Y."/>
            <person name="Fu T."/>
            <person name="Tang G."/>
            <person name="Zhang D."/>
            <person name="Sun W.-H."/>
            <person name="Liu D.-K."/>
            <person name="Li Y."/>
            <person name="Chen G.-Z."/>
            <person name="Liu X.-D."/>
            <person name="Liao X.-Y."/>
            <person name="Jiang Y.-T."/>
            <person name="Yu X."/>
            <person name="Hao Y."/>
            <person name="Huang J."/>
            <person name="Zhao X.-W."/>
            <person name="Ke S."/>
            <person name="Chen Y.-Y."/>
            <person name="Wu W.-L."/>
            <person name="Hsu J.-L."/>
            <person name="Lin Y.-F."/>
            <person name="Huang M.-D."/>
            <person name="Li C.-Y."/>
            <person name="Huang L."/>
            <person name="Wang Z.-W."/>
            <person name="Zhao X."/>
            <person name="Zhong W.-Y."/>
            <person name="Peng D.-H."/>
            <person name="Ahmad S."/>
            <person name="Lan S."/>
            <person name="Zhang J.-S."/>
            <person name="Tsai W.-C."/>
            <person name="Van De Peer Y."/>
            <person name="Liu Z.-J."/>
        </authorList>
    </citation>
    <scope>NUCLEOTIDE SEQUENCE</scope>
    <source>
        <strain evidence="2">CP</strain>
        <tissue evidence="2">Leaves</tissue>
    </source>
</reference>
<feature type="compositionally biased region" description="Low complexity" evidence="1">
    <location>
        <begin position="65"/>
        <end position="88"/>
    </location>
</feature>
<keyword evidence="3" id="KW-1185">Reference proteome</keyword>
<dbReference type="AlphaFoldDB" id="A0AAV9E4D7"/>
<feature type="compositionally biased region" description="Basic and acidic residues" evidence="1">
    <location>
        <begin position="16"/>
        <end position="27"/>
    </location>
</feature>
<dbReference type="PANTHER" id="PTHR34046:SF19">
    <property type="entry name" value="RAPIDLY ELICITED PROTEIN, PUTATIVE-RELATED"/>
    <property type="match status" value="1"/>
</dbReference>
<evidence type="ECO:0000256" key="1">
    <source>
        <dbReference type="SAM" id="MobiDB-lite"/>
    </source>
</evidence>
<dbReference type="Proteomes" id="UP001180020">
    <property type="component" value="Unassembled WGS sequence"/>
</dbReference>
<organism evidence="2 3">
    <name type="scientific">Acorus calamus</name>
    <name type="common">Sweet flag</name>
    <dbReference type="NCBI Taxonomy" id="4465"/>
    <lineage>
        <taxon>Eukaryota</taxon>
        <taxon>Viridiplantae</taxon>
        <taxon>Streptophyta</taxon>
        <taxon>Embryophyta</taxon>
        <taxon>Tracheophyta</taxon>
        <taxon>Spermatophyta</taxon>
        <taxon>Magnoliopsida</taxon>
        <taxon>Liliopsida</taxon>
        <taxon>Acoraceae</taxon>
        <taxon>Acorus</taxon>
    </lineage>
</organism>
<evidence type="ECO:0000313" key="2">
    <source>
        <dbReference type="EMBL" id="KAK1308159.1"/>
    </source>
</evidence>
<dbReference type="InterPro" id="IPR008004">
    <property type="entry name" value="OCTOPUS-like"/>
</dbReference>
<protein>
    <submittedName>
        <fullName evidence="2">Uncharacterized protein</fullName>
    </submittedName>
</protein>
<dbReference type="Pfam" id="PF05340">
    <property type="entry name" value="DUF740"/>
    <property type="match status" value="1"/>
</dbReference>
<reference evidence="2" key="1">
    <citation type="journal article" date="2023" name="Nat. Commun.">
        <title>Diploid and tetraploid genomes of Acorus and the evolution of monocots.</title>
        <authorList>
            <person name="Ma L."/>
            <person name="Liu K.W."/>
            <person name="Li Z."/>
            <person name="Hsiao Y.Y."/>
            <person name="Qi Y."/>
            <person name="Fu T."/>
            <person name="Tang G.D."/>
            <person name="Zhang D."/>
            <person name="Sun W.H."/>
            <person name="Liu D.K."/>
            <person name="Li Y."/>
            <person name="Chen G.Z."/>
            <person name="Liu X.D."/>
            <person name="Liao X.Y."/>
            <person name="Jiang Y.T."/>
            <person name="Yu X."/>
            <person name="Hao Y."/>
            <person name="Huang J."/>
            <person name="Zhao X.W."/>
            <person name="Ke S."/>
            <person name="Chen Y.Y."/>
            <person name="Wu W.L."/>
            <person name="Hsu J.L."/>
            <person name="Lin Y.F."/>
            <person name="Huang M.D."/>
            <person name="Li C.Y."/>
            <person name="Huang L."/>
            <person name="Wang Z.W."/>
            <person name="Zhao X."/>
            <person name="Zhong W.Y."/>
            <person name="Peng D.H."/>
            <person name="Ahmad S."/>
            <person name="Lan S."/>
            <person name="Zhang J.S."/>
            <person name="Tsai W.C."/>
            <person name="Van de Peer Y."/>
            <person name="Liu Z.J."/>
        </authorList>
    </citation>
    <scope>NUCLEOTIDE SEQUENCE</scope>
    <source>
        <strain evidence="2">CP</strain>
    </source>
</reference>
<feature type="region of interest" description="Disordered" evidence="1">
    <location>
        <begin position="65"/>
        <end position="114"/>
    </location>
</feature>
<comment type="caution">
    <text evidence="2">The sequence shown here is derived from an EMBL/GenBank/DDBJ whole genome shotgun (WGS) entry which is preliminary data.</text>
</comment>
<proteinExistence type="predicted"/>
<dbReference type="PANTHER" id="PTHR34046">
    <property type="entry name" value="OS06G0218800 PROTEIN"/>
    <property type="match status" value="1"/>
</dbReference>
<name>A0AAV9E4D7_ACOCL</name>
<accession>A0AAV9E4D7</accession>
<gene>
    <name evidence="2" type="ORF">QJS10_CPA09g00602</name>
</gene>
<evidence type="ECO:0000313" key="3">
    <source>
        <dbReference type="Proteomes" id="UP001180020"/>
    </source>
</evidence>